<sequence>MNLNTIRNGNDHLKPLDSSLSLLTLVLKEEEFLRGKKNSFNSKMTITLNAPKTALSEGDGFETSRWDKLCRLNKYVVDLN</sequence>
<comment type="caution">
    <text evidence="1">The sequence shown here is derived from an EMBL/GenBank/DDBJ whole genome shotgun (WGS) entry which is preliminary data.</text>
</comment>
<name>A0A420IDK1_9PEZI</name>
<organism evidence="1 2">
    <name type="scientific">Golovinomyces cichoracearum</name>
    <dbReference type="NCBI Taxonomy" id="62708"/>
    <lineage>
        <taxon>Eukaryota</taxon>
        <taxon>Fungi</taxon>
        <taxon>Dikarya</taxon>
        <taxon>Ascomycota</taxon>
        <taxon>Pezizomycotina</taxon>
        <taxon>Leotiomycetes</taxon>
        <taxon>Erysiphales</taxon>
        <taxon>Erysiphaceae</taxon>
        <taxon>Golovinomyces</taxon>
    </lineage>
</organism>
<proteinExistence type="predicted"/>
<evidence type="ECO:0000313" key="1">
    <source>
        <dbReference type="EMBL" id="RKF72614.1"/>
    </source>
</evidence>
<evidence type="ECO:0000313" key="2">
    <source>
        <dbReference type="Proteomes" id="UP000285326"/>
    </source>
</evidence>
<protein>
    <submittedName>
        <fullName evidence="1">Uncharacterized protein</fullName>
    </submittedName>
</protein>
<dbReference type="EMBL" id="MCBS01024759">
    <property type="protein sequence ID" value="RKF72614.1"/>
    <property type="molecule type" value="Genomic_DNA"/>
</dbReference>
<gene>
    <name evidence="1" type="ORF">GcM1_247088</name>
</gene>
<dbReference type="Proteomes" id="UP000285326">
    <property type="component" value="Unassembled WGS sequence"/>
</dbReference>
<reference evidence="1 2" key="1">
    <citation type="journal article" date="2018" name="BMC Genomics">
        <title>Comparative genome analyses reveal sequence features reflecting distinct modes of host-adaptation between dicot and monocot powdery mildew.</title>
        <authorList>
            <person name="Wu Y."/>
            <person name="Ma X."/>
            <person name="Pan Z."/>
            <person name="Kale S.D."/>
            <person name="Song Y."/>
            <person name="King H."/>
            <person name="Zhang Q."/>
            <person name="Presley C."/>
            <person name="Deng X."/>
            <person name="Wei C.I."/>
            <person name="Xiao S."/>
        </authorList>
    </citation>
    <scope>NUCLEOTIDE SEQUENCE [LARGE SCALE GENOMIC DNA]</scope>
    <source>
        <strain evidence="1">UMSG1</strain>
    </source>
</reference>
<dbReference type="AlphaFoldDB" id="A0A420IDK1"/>
<accession>A0A420IDK1</accession>